<name>A0ABD5SEM4_9EURY</name>
<evidence type="ECO:0000313" key="2">
    <source>
        <dbReference type="EMBL" id="MFC6755141.1"/>
    </source>
</evidence>
<sequence length="146" mass="15965">YSDELNCSILFSVQVLSLIDKPLAHVYLGFPVFIAKDEARKAQRVATSLIATIKSSSKSLAGKIIDLSISGCKLTAKDVIGQADTKLLLVTKLSIDGSDKIIQLKGTIKSQLAIQRADGEFYEYGISFNEITSEQKGNIEHYINNI</sequence>
<evidence type="ECO:0000313" key="3">
    <source>
        <dbReference type="Proteomes" id="UP001596442"/>
    </source>
</evidence>
<dbReference type="EMBL" id="JBHSWW010000560">
    <property type="protein sequence ID" value="MFC6755141.1"/>
    <property type="molecule type" value="Genomic_DNA"/>
</dbReference>
<organism evidence="2 3">
    <name type="scientific">Halorubrum tibetense</name>
    <dbReference type="NCBI Taxonomy" id="175631"/>
    <lineage>
        <taxon>Archaea</taxon>
        <taxon>Methanobacteriati</taxon>
        <taxon>Methanobacteriota</taxon>
        <taxon>Stenosarchaea group</taxon>
        <taxon>Halobacteria</taxon>
        <taxon>Halobacteriales</taxon>
        <taxon>Haloferacaceae</taxon>
        <taxon>Halorubrum</taxon>
    </lineage>
</organism>
<feature type="non-terminal residue" evidence="2">
    <location>
        <position position="1"/>
    </location>
</feature>
<gene>
    <name evidence="2" type="ORF">ACFQEU_16970</name>
</gene>
<comment type="caution">
    <text evidence="2">The sequence shown here is derived from an EMBL/GenBank/DDBJ whole genome shotgun (WGS) entry which is preliminary data.</text>
</comment>
<dbReference type="RefSeq" id="WP_379784050.1">
    <property type="nucleotide sequence ID" value="NZ_JBHSWW010000560.1"/>
</dbReference>
<dbReference type="Gene3D" id="2.40.10.220">
    <property type="entry name" value="predicted glycosyltransferase like domains"/>
    <property type="match status" value="1"/>
</dbReference>
<dbReference type="Proteomes" id="UP001596442">
    <property type="component" value="Unassembled WGS sequence"/>
</dbReference>
<reference evidence="2 3" key="1">
    <citation type="journal article" date="2019" name="Int. J. Syst. Evol. Microbiol.">
        <title>The Global Catalogue of Microorganisms (GCM) 10K type strain sequencing project: providing services to taxonomists for standard genome sequencing and annotation.</title>
        <authorList>
            <consortium name="The Broad Institute Genomics Platform"/>
            <consortium name="The Broad Institute Genome Sequencing Center for Infectious Disease"/>
            <person name="Wu L."/>
            <person name="Ma J."/>
        </authorList>
    </citation>
    <scope>NUCLEOTIDE SEQUENCE [LARGE SCALE GENOMIC DNA]</scope>
    <source>
        <strain evidence="2 3">CGMCC 1.3239</strain>
    </source>
</reference>
<protein>
    <submittedName>
        <fullName evidence="2">PilZ domain-containing protein</fullName>
    </submittedName>
</protein>
<proteinExistence type="predicted"/>
<dbReference type="AlphaFoldDB" id="A0ABD5SEM4"/>
<dbReference type="Pfam" id="PF07238">
    <property type="entry name" value="PilZ"/>
    <property type="match status" value="1"/>
</dbReference>
<dbReference type="SUPFAM" id="SSF141371">
    <property type="entry name" value="PilZ domain-like"/>
    <property type="match status" value="1"/>
</dbReference>
<keyword evidence="3" id="KW-1185">Reference proteome</keyword>
<dbReference type="InterPro" id="IPR009875">
    <property type="entry name" value="PilZ_domain"/>
</dbReference>
<evidence type="ECO:0000259" key="1">
    <source>
        <dbReference type="Pfam" id="PF07238"/>
    </source>
</evidence>
<feature type="domain" description="PilZ" evidence="1">
    <location>
        <begin position="40"/>
        <end position="144"/>
    </location>
</feature>
<accession>A0ABD5SEM4</accession>